<dbReference type="EMBL" id="RHHQ01000013">
    <property type="protein sequence ID" value="RNB85955.1"/>
    <property type="molecule type" value="Genomic_DNA"/>
</dbReference>
<dbReference type="InterPro" id="IPR005171">
    <property type="entry name" value="Cyt_c_oxidase_su4_prok"/>
</dbReference>
<keyword evidence="2" id="KW-1003">Cell membrane</keyword>
<dbReference type="AlphaFoldDB" id="A0A3M8DF52"/>
<evidence type="ECO:0000256" key="4">
    <source>
        <dbReference type="ARBA" id="ARBA00022989"/>
    </source>
</evidence>
<evidence type="ECO:0000313" key="8">
    <source>
        <dbReference type="Proteomes" id="UP000271031"/>
    </source>
</evidence>
<dbReference type="GO" id="GO:0005886">
    <property type="term" value="C:plasma membrane"/>
    <property type="evidence" value="ECO:0007669"/>
    <property type="project" value="UniProtKB-SubCell"/>
</dbReference>
<keyword evidence="4 6" id="KW-1133">Transmembrane helix</keyword>
<name>A0A3M8DF52_9BACL</name>
<dbReference type="OrthoDB" id="2989516at2"/>
<protein>
    <submittedName>
        <fullName evidence="7">Cytochrome C oxidase subunit IV</fullName>
    </submittedName>
</protein>
<dbReference type="RefSeq" id="WP_122919367.1">
    <property type="nucleotide sequence ID" value="NZ_RHHQ01000013.1"/>
</dbReference>
<evidence type="ECO:0000256" key="3">
    <source>
        <dbReference type="ARBA" id="ARBA00022692"/>
    </source>
</evidence>
<feature type="transmembrane region" description="Helical" evidence="6">
    <location>
        <begin position="84"/>
        <end position="105"/>
    </location>
</feature>
<keyword evidence="3 6" id="KW-0812">Transmembrane</keyword>
<evidence type="ECO:0000256" key="1">
    <source>
        <dbReference type="ARBA" id="ARBA00004651"/>
    </source>
</evidence>
<evidence type="ECO:0000256" key="6">
    <source>
        <dbReference type="SAM" id="Phobius"/>
    </source>
</evidence>
<evidence type="ECO:0000313" key="7">
    <source>
        <dbReference type="EMBL" id="RNB85955.1"/>
    </source>
</evidence>
<feature type="transmembrane region" description="Helical" evidence="6">
    <location>
        <begin position="23"/>
        <end position="44"/>
    </location>
</feature>
<gene>
    <name evidence="7" type="ORF">EDM56_18330</name>
</gene>
<comment type="caution">
    <text evidence="7">The sequence shown here is derived from an EMBL/GenBank/DDBJ whole genome shotgun (WGS) entry which is preliminary data.</text>
</comment>
<comment type="subcellular location">
    <subcellularLocation>
        <location evidence="1">Cell membrane</location>
        <topology evidence="1">Multi-pass membrane protein</topology>
    </subcellularLocation>
</comment>
<organism evidence="7 8">
    <name type="scientific">Brevibacillus fluminis</name>
    <dbReference type="NCBI Taxonomy" id="511487"/>
    <lineage>
        <taxon>Bacteria</taxon>
        <taxon>Bacillati</taxon>
        <taxon>Bacillota</taxon>
        <taxon>Bacilli</taxon>
        <taxon>Bacillales</taxon>
        <taxon>Paenibacillaceae</taxon>
        <taxon>Brevibacillus</taxon>
    </lineage>
</organism>
<dbReference type="Pfam" id="PF03626">
    <property type="entry name" value="COX4_pro"/>
    <property type="match status" value="1"/>
</dbReference>
<sequence length="106" mass="11888">MGANAHNTSVERKPVTKHDGAKVHLVAFFLSIVLTMLAFVAVAYEAVPRKFVFPFILLLGIVQAAFQFYVWMHAKDRAHEFPKIAVFGGAVVMIPVFLVFTLLIWN</sequence>
<accession>A0A3M8DF52</accession>
<evidence type="ECO:0000256" key="5">
    <source>
        <dbReference type="ARBA" id="ARBA00023136"/>
    </source>
</evidence>
<dbReference type="Proteomes" id="UP000271031">
    <property type="component" value="Unassembled WGS sequence"/>
</dbReference>
<proteinExistence type="predicted"/>
<keyword evidence="8" id="KW-1185">Reference proteome</keyword>
<evidence type="ECO:0000256" key="2">
    <source>
        <dbReference type="ARBA" id="ARBA00022475"/>
    </source>
</evidence>
<feature type="transmembrane region" description="Helical" evidence="6">
    <location>
        <begin position="51"/>
        <end position="72"/>
    </location>
</feature>
<keyword evidence="5 6" id="KW-0472">Membrane</keyword>
<reference evidence="7 8" key="1">
    <citation type="submission" date="2018-10" db="EMBL/GenBank/DDBJ databases">
        <title>Phylogenomics of Brevibacillus.</title>
        <authorList>
            <person name="Dunlap C."/>
        </authorList>
    </citation>
    <scope>NUCLEOTIDE SEQUENCE [LARGE SCALE GENOMIC DNA]</scope>
    <source>
        <strain evidence="7 8">JCM 15716</strain>
    </source>
</reference>